<keyword evidence="6" id="KW-1185">Reference proteome</keyword>
<accession>A0ABP8W007</accession>
<evidence type="ECO:0000259" key="4">
    <source>
        <dbReference type="PROSITE" id="PS50949"/>
    </source>
</evidence>
<dbReference type="PANTHER" id="PTHR43537">
    <property type="entry name" value="TRANSCRIPTIONAL REGULATOR, GNTR FAMILY"/>
    <property type="match status" value="1"/>
</dbReference>
<protein>
    <submittedName>
        <fullName evidence="5">GntR family transcriptional regulator</fullName>
    </submittedName>
</protein>
<evidence type="ECO:0000256" key="2">
    <source>
        <dbReference type="ARBA" id="ARBA00023125"/>
    </source>
</evidence>
<evidence type="ECO:0000313" key="6">
    <source>
        <dbReference type="Proteomes" id="UP001500325"/>
    </source>
</evidence>
<dbReference type="EMBL" id="BAABIC010000002">
    <property type="protein sequence ID" value="GAA4677532.1"/>
    <property type="molecule type" value="Genomic_DNA"/>
</dbReference>
<dbReference type="SUPFAM" id="SSF46785">
    <property type="entry name" value="Winged helix' DNA-binding domain"/>
    <property type="match status" value="1"/>
</dbReference>
<dbReference type="Gene3D" id="1.20.120.530">
    <property type="entry name" value="GntR ligand-binding domain-like"/>
    <property type="match status" value="1"/>
</dbReference>
<dbReference type="RefSeq" id="WP_345378369.1">
    <property type="nucleotide sequence ID" value="NZ_BAABIC010000002.1"/>
</dbReference>
<dbReference type="CDD" id="cd07377">
    <property type="entry name" value="WHTH_GntR"/>
    <property type="match status" value="1"/>
</dbReference>
<evidence type="ECO:0000313" key="5">
    <source>
        <dbReference type="EMBL" id="GAA4677532.1"/>
    </source>
</evidence>
<dbReference type="InterPro" id="IPR000524">
    <property type="entry name" value="Tscrpt_reg_HTH_GntR"/>
</dbReference>
<keyword evidence="1" id="KW-0805">Transcription regulation</keyword>
<dbReference type="PANTHER" id="PTHR43537:SF24">
    <property type="entry name" value="GLUCONATE OPERON TRANSCRIPTIONAL REPRESSOR"/>
    <property type="match status" value="1"/>
</dbReference>
<dbReference type="SUPFAM" id="SSF48008">
    <property type="entry name" value="GntR ligand-binding domain-like"/>
    <property type="match status" value="1"/>
</dbReference>
<dbReference type="InterPro" id="IPR036388">
    <property type="entry name" value="WH-like_DNA-bd_sf"/>
</dbReference>
<dbReference type="PROSITE" id="PS50949">
    <property type="entry name" value="HTH_GNTR"/>
    <property type="match status" value="1"/>
</dbReference>
<dbReference type="SMART" id="SM00345">
    <property type="entry name" value="HTH_GNTR"/>
    <property type="match status" value="1"/>
</dbReference>
<keyword evidence="3" id="KW-0804">Transcription</keyword>
<evidence type="ECO:0000256" key="1">
    <source>
        <dbReference type="ARBA" id="ARBA00023015"/>
    </source>
</evidence>
<dbReference type="InterPro" id="IPR011711">
    <property type="entry name" value="GntR_C"/>
</dbReference>
<dbReference type="Proteomes" id="UP001500325">
    <property type="component" value="Unassembled WGS sequence"/>
</dbReference>
<dbReference type="InterPro" id="IPR008920">
    <property type="entry name" value="TF_FadR/GntR_C"/>
</dbReference>
<comment type="caution">
    <text evidence="5">The sequence shown here is derived from an EMBL/GenBank/DDBJ whole genome shotgun (WGS) entry which is preliminary data.</text>
</comment>
<reference evidence="6" key="1">
    <citation type="journal article" date="2019" name="Int. J. Syst. Evol. Microbiol.">
        <title>The Global Catalogue of Microorganisms (GCM) 10K type strain sequencing project: providing services to taxonomists for standard genome sequencing and annotation.</title>
        <authorList>
            <consortium name="The Broad Institute Genomics Platform"/>
            <consortium name="The Broad Institute Genome Sequencing Center for Infectious Disease"/>
            <person name="Wu L."/>
            <person name="Ma J."/>
        </authorList>
    </citation>
    <scope>NUCLEOTIDE SEQUENCE [LARGE SCALE GENOMIC DNA]</scope>
    <source>
        <strain evidence="6">JCM 18055</strain>
    </source>
</reference>
<sequence>MKSTQSDRTVETLRELILRGELVAGSRLGESELAARLDVSRTPVREALGRLAAEGLVELVPHRGARVRTWSAAELAGLFDVRQATEPRLAALAADRITPAATDELARLSSRMLRCGPTGPGQDLEELAALNRRFHGLIVTAGDSPALATALAGAVRPPVVLRNFHRYDDDSLRRSLAHHEELVAALRARDSDWAAAIMVAHLRNARAVMLRSAS</sequence>
<evidence type="ECO:0000256" key="3">
    <source>
        <dbReference type="ARBA" id="ARBA00023163"/>
    </source>
</evidence>
<dbReference type="InterPro" id="IPR036390">
    <property type="entry name" value="WH_DNA-bd_sf"/>
</dbReference>
<organism evidence="5 6">
    <name type="scientific">Pseudonocardia yuanmonensis</name>
    <dbReference type="NCBI Taxonomy" id="1095914"/>
    <lineage>
        <taxon>Bacteria</taxon>
        <taxon>Bacillati</taxon>
        <taxon>Actinomycetota</taxon>
        <taxon>Actinomycetes</taxon>
        <taxon>Pseudonocardiales</taxon>
        <taxon>Pseudonocardiaceae</taxon>
        <taxon>Pseudonocardia</taxon>
    </lineage>
</organism>
<dbReference type="PRINTS" id="PR00035">
    <property type="entry name" value="HTHGNTR"/>
</dbReference>
<dbReference type="Pfam" id="PF00392">
    <property type="entry name" value="GntR"/>
    <property type="match status" value="1"/>
</dbReference>
<proteinExistence type="predicted"/>
<dbReference type="Gene3D" id="1.10.10.10">
    <property type="entry name" value="Winged helix-like DNA-binding domain superfamily/Winged helix DNA-binding domain"/>
    <property type="match status" value="1"/>
</dbReference>
<dbReference type="SMART" id="SM00895">
    <property type="entry name" value="FCD"/>
    <property type="match status" value="1"/>
</dbReference>
<keyword evidence="2" id="KW-0238">DNA-binding</keyword>
<name>A0ABP8W007_9PSEU</name>
<gene>
    <name evidence="5" type="ORF">GCM10023215_07810</name>
</gene>
<feature type="domain" description="HTH gntR-type" evidence="4">
    <location>
        <begin position="3"/>
        <end position="70"/>
    </location>
</feature>
<dbReference type="Pfam" id="PF07729">
    <property type="entry name" value="FCD"/>
    <property type="match status" value="1"/>
</dbReference>